<evidence type="ECO:0000313" key="2">
    <source>
        <dbReference type="EMBL" id="CRL63619.1"/>
    </source>
</evidence>
<dbReference type="EMBL" id="CVRY01000005">
    <property type="protein sequence ID" value="CRL63619.1"/>
    <property type="molecule type" value="Genomic_DNA"/>
</dbReference>
<keyword evidence="1" id="KW-0732">Signal</keyword>
<evidence type="ECO:0000313" key="3">
    <source>
        <dbReference type="Proteomes" id="UP000183920"/>
    </source>
</evidence>
<sequence length="149" mass="16941" precursor="true">MKARIAIAAVFVLLSASVYAEEFTCQLENGKYVSVFVEHGKPPVYRYGTLAKTEITLPVPQQPNNNVFYGHQMFVAGASTYIRFKNGNYSYVVYDGEGRGWNFNGIIVYKDNNIISKKECKQPLIPSLDNLKNYSIKMDPYLETYIYAP</sequence>
<protein>
    <submittedName>
        <fullName evidence="2">Uncharacterized protein</fullName>
    </submittedName>
</protein>
<organism evidence="2 3">
    <name type="scientific">Proteus penneri</name>
    <dbReference type="NCBI Taxonomy" id="102862"/>
    <lineage>
        <taxon>Bacteria</taxon>
        <taxon>Pseudomonadati</taxon>
        <taxon>Pseudomonadota</taxon>
        <taxon>Gammaproteobacteria</taxon>
        <taxon>Enterobacterales</taxon>
        <taxon>Morganellaceae</taxon>
        <taxon>Proteus</taxon>
    </lineage>
</organism>
<dbReference type="RefSeq" id="WP_072064357.1">
    <property type="nucleotide sequence ID" value="NZ_CVRY01000005.1"/>
</dbReference>
<name>A0A0G4QDI5_9GAMM</name>
<accession>A0A0G4QDI5</accession>
<dbReference type="AlphaFoldDB" id="A0A0G4QDI5"/>
<evidence type="ECO:0000256" key="1">
    <source>
        <dbReference type="SAM" id="SignalP"/>
    </source>
</evidence>
<proteinExistence type="predicted"/>
<feature type="chain" id="PRO_5005196334" evidence="1">
    <location>
        <begin position="21"/>
        <end position="149"/>
    </location>
</feature>
<feature type="signal peptide" evidence="1">
    <location>
        <begin position="1"/>
        <end position="20"/>
    </location>
</feature>
<gene>
    <name evidence="2" type="ORF">BN1804_02581</name>
</gene>
<reference evidence="3" key="1">
    <citation type="submission" date="2015-06" db="EMBL/GenBank/DDBJ databases">
        <authorList>
            <person name="Urmite Genomes"/>
        </authorList>
    </citation>
    <scope>NUCLEOTIDE SEQUENCE [LARGE SCALE GENOMIC DNA]</scope>
    <source>
        <strain evidence="3">CSUR P1867</strain>
    </source>
</reference>
<dbReference type="Proteomes" id="UP000183920">
    <property type="component" value="Unassembled WGS sequence"/>
</dbReference>